<proteinExistence type="predicted"/>
<keyword evidence="2" id="KW-1185">Reference proteome</keyword>
<gene>
    <name evidence="1" type="ORF">BGE01nite_29790</name>
</gene>
<organism evidence="1 2">
    <name type="scientific">Brevifollis gellanilyticus</name>
    <dbReference type="NCBI Taxonomy" id="748831"/>
    <lineage>
        <taxon>Bacteria</taxon>
        <taxon>Pseudomonadati</taxon>
        <taxon>Verrucomicrobiota</taxon>
        <taxon>Verrucomicrobiia</taxon>
        <taxon>Verrucomicrobiales</taxon>
        <taxon>Verrucomicrobiaceae</taxon>
    </lineage>
</organism>
<dbReference type="OrthoDB" id="194570at2"/>
<dbReference type="AlphaFoldDB" id="A0A512MAD3"/>
<name>A0A512MAD3_9BACT</name>
<dbReference type="RefSeq" id="WP_146851262.1">
    <property type="nucleotide sequence ID" value="NZ_BKAG01000020.1"/>
</dbReference>
<protein>
    <submittedName>
        <fullName evidence="1">Uncharacterized protein</fullName>
    </submittedName>
</protein>
<dbReference type="EMBL" id="BKAG01000020">
    <property type="protein sequence ID" value="GEP43688.1"/>
    <property type="molecule type" value="Genomic_DNA"/>
</dbReference>
<evidence type="ECO:0000313" key="2">
    <source>
        <dbReference type="Proteomes" id="UP000321577"/>
    </source>
</evidence>
<comment type="caution">
    <text evidence="1">The sequence shown here is derived from an EMBL/GenBank/DDBJ whole genome shotgun (WGS) entry which is preliminary data.</text>
</comment>
<reference evidence="1 2" key="1">
    <citation type="submission" date="2019-07" db="EMBL/GenBank/DDBJ databases">
        <title>Whole genome shotgun sequence of Brevifollis gellanilyticus NBRC 108608.</title>
        <authorList>
            <person name="Hosoyama A."/>
            <person name="Uohara A."/>
            <person name="Ohji S."/>
            <person name="Ichikawa N."/>
        </authorList>
    </citation>
    <scope>NUCLEOTIDE SEQUENCE [LARGE SCALE GENOMIC DNA]</scope>
    <source>
        <strain evidence="1 2">NBRC 108608</strain>
    </source>
</reference>
<accession>A0A512MAD3</accession>
<dbReference type="Proteomes" id="UP000321577">
    <property type="component" value="Unassembled WGS sequence"/>
</dbReference>
<evidence type="ECO:0000313" key="1">
    <source>
        <dbReference type="EMBL" id="GEP43688.1"/>
    </source>
</evidence>
<sequence>MNSFASTSPEPSSVEKDVLALLSDGRQCLKEGYEACEQKVRESPTTSILTAVLAGYCLHRLPLRSIMIAKVRVLSALLPPAVFILGAAKVLELIQKPGRSESAKIP</sequence>